<dbReference type="InterPro" id="IPR050275">
    <property type="entry name" value="PGM_Phosphatase"/>
</dbReference>
<dbReference type="PIRSF" id="PIRSF000709">
    <property type="entry name" value="6PFK_2-Ptase"/>
    <property type="match status" value="1"/>
</dbReference>
<gene>
    <name evidence="2" type="primary">cobC</name>
    <name evidence="2" type="ORF">EKO24_015995</name>
</gene>
<dbReference type="InterPro" id="IPR013078">
    <property type="entry name" value="His_Pase_superF_clade-1"/>
</dbReference>
<dbReference type="SMART" id="SM00855">
    <property type="entry name" value="PGAM"/>
    <property type="match status" value="1"/>
</dbReference>
<dbReference type="InterPro" id="IPR029033">
    <property type="entry name" value="His_PPase_superfam"/>
</dbReference>
<keyword evidence="3" id="KW-1185">Reference proteome</keyword>
<accession>A0ABY3C7E5</accession>
<dbReference type="Gene3D" id="3.40.50.1240">
    <property type="entry name" value="Phosphoglycerate mutase-like"/>
    <property type="match status" value="1"/>
</dbReference>
<evidence type="ECO:0000313" key="3">
    <source>
        <dbReference type="Proteomes" id="UP000733744"/>
    </source>
</evidence>
<dbReference type="NCBIfam" id="TIGR03162">
    <property type="entry name" value="ribazole_cobC"/>
    <property type="match status" value="1"/>
</dbReference>
<proteinExistence type="predicted"/>
<protein>
    <recommendedName>
        <fullName evidence="1">Alpha-ribazole phosphatase</fullName>
        <ecNumber evidence="1">3.1.3.73</ecNumber>
    </recommendedName>
</protein>
<comment type="caution">
    <text evidence="2">The sequence shown here is derived from an EMBL/GenBank/DDBJ whole genome shotgun (WGS) entry which is preliminary data.</text>
</comment>
<evidence type="ECO:0000313" key="2">
    <source>
        <dbReference type="EMBL" id="TRW91986.1"/>
    </source>
</evidence>
<organism evidence="2 3">
    <name type="scientific">Candidatus Methylobacter oryzae</name>
    <dbReference type="NCBI Taxonomy" id="2497749"/>
    <lineage>
        <taxon>Bacteria</taxon>
        <taxon>Pseudomonadati</taxon>
        <taxon>Pseudomonadota</taxon>
        <taxon>Gammaproteobacteria</taxon>
        <taxon>Methylococcales</taxon>
        <taxon>Methylococcaceae</taxon>
        <taxon>Methylobacter</taxon>
    </lineage>
</organism>
<dbReference type="EMBL" id="RYFG02000110">
    <property type="protein sequence ID" value="TRW91986.1"/>
    <property type="molecule type" value="Genomic_DNA"/>
</dbReference>
<reference evidence="2 3" key="1">
    <citation type="journal article" date="2019" name="Antonie Van Leeuwenhoek">
        <title>Description of 'Ca. Methylobacter oryzae' KRF1, a novel species from the environmentally important Methylobacter clade 2.</title>
        <authorList>
            <person name="Khatri K."/>
            <person name="Mohite J.A."/>
            <person name="Pandit P.S."/>
            <person name="Bahulikar R."/>
            <person name="Rahalkar M.C."/>
        </authorList>
    </citation>
    <scope>NUCLEOTIDE SEQUENCE [LARGE SCALE GENOMIC DNA]</scope>
    <source>
        <strain evidence="2 3">KRF1</strain>
    </source>
</reference>
<dbReference type="EC" id="3.1.3.73" evidence="1"/>
<dbReference type="InterPro" id="IPR017578">
    <property type="entry name" value="Ribazole_CobC"/>
</dbReference>
<dbReference type="SUPFAM" id="SSF53254">
    <property type="entry name" value="Phosphoglycerate mutase-like"/>
    <property type="match status" value="1"/>
</dbReference>
<dbReference type="Pfam" id="PF00300">
    <property type="entry name" value="His_Phos_1"/>
    <property type="match status" value="1"/>
</dbReference>
<dbReference type="CDD" id="cd07067">
    <property type="entry name" value="HP_PGM_like"/>
    <property type="match status" value="1"/>
</dbReference>
<dbReference type="Proteomes" id="UP000733744">
    <property type="component" value="Unassembled WGS sequence"/>
</dbReference>
<dbReference type="PANTHER" id="PTHR48100">
    <property type="entry name" value="BROAD-SPECIFICITY PHOSPHATASE YOR283W-RELATED"/>
    <property type="match status" value="1"/>
</dbReference>
<dbReference type="RefSeq" id="WP_127028164.1">
    <property type="nucleotide sequence ID" value="NZ_RYFG02000110.1"/>
</dbReference>
<sequence>MDIYLIRHTQTATDTGVCYGQSNVALADSFPDEMANLHDKLPEFNEDCKVYSSPLTRCLQLAETFSDTVSTDPRLQELDFGAWEGKRFDQIEADALQHWMNNFVTAAPPNGENFEDLYRRAGEFWQDLLATGAEQVLVITHAGVIRALLARALNLPLANSFQLRIDSGSVHKLRQADNYLYVEYINL</sequence>
<name>A0ABY3C7E5_9GAMM</name>
<evidence type="ECO:0000256" key="1">
    <source>
        <dbReference type="NCBIfam" id="TIGR03162"/>
    </source>
</evidence>